<dbReference type="InterPro" id="IPR012337">
    <property type="entry name" value="RNaseH-like_sf"/>
</dbReference>
<name>A0A915DA30_9BILA</name>
<reference evidence="3" key="1">
    <citation type="submission" date="2022-11" db="UniProtKB">
        <authorList>
            <consortium name="WormBaseParasite"/>
        </authorList>
    </citation>
    <scope>IDENTIFICATION</scope>
</reference>
<evidence type="ECO:0000313" key="3">
    <source>
        <dbReference type="WBParaSite" id="jg17734"/>
    </source>
</evidence>
<dbReference type="AlphaFoldDB" id="A0A915DA30"/>
<evidence type="ECO:0000259" key="1">
    <source>
        <dbReference type="Pfam" id="PF05699"/>
    </source>
</evidence>
<dbReference type="SUPFAM" id="SSF53098">
    <property type="entry name" value="Ribonuclease H-like"/>
    <property type="match status" value="1"/>
</dbReference>
<keyword evidence="2" id="KW-1185">Reference proteome</keyword>
<dbReference type="GO" id="GO:0046983">
    <property type="term" value="F:protein dimerization activity"/>
    <property type="evidence" value="ECO:0007669"/>
    <property type="project" value="InterPro"/>
</dbReference>
<dbReference type="InterPro" id="IPR008906">
    <property type="entry name" value="HATC_C_dom"/>
</dbReference>
<dbReference type="Pfam" id="PF05699">
    <property type="entry name" value="Dimer_Tnp_hAT"/>
    <property type="match status" value="1"/>
</dbReference>
<dbReference type="Proteomes" id="UP000887574">
    <property type="component" value="Unplaced"/>
</dbReference>
<evidence type="ECO:0000313" key="2">
    <source>
        <dbReference type="Proteomes" id="UP000887574"/>
    </source>
</evidence>
<feature type="domain" description="HAT C-terminal dimerisation" evidence="1">
    <location>
        <begin position="15"/>
        <end position="59"/>
    </location>
</feature>
<protein>
    <submittedName>
        <fullName evidence="3">HAT C-terminal dimerisation domain-containing protein</fullName>
    </submittedName>
</protein>
<proteinExistence type="predicted"/>
<sequence>MAKKPTQVTGDWHYLAVLAFEVLNVPATSAPVERIFSQAGLATRSHRNRTEFSLLNSQLLVYCKSGI</sequence>
<organism evidence="2 3">
    <name type="scientific">Ditylenchus dipsaci</name>
    <dbReference type="NCBI Taxonomy" id="166011"/>
    <lineage>
        <taxon>Eukaryota</taxon>
        <taxon>Metazoa</taxon>
        <taxon>Ecdysozoa</taxon>
        <taxon>Nematoda</taxon>
        <taxon>Chromadorea</taxon>
        <taxon>Rhabditida</taxon>
        <taxon>Tylenchina</taxon>
        <taxon>Tylenchomorpha</taxon>
        <taxon>Sphaerularioidea</taxon>
        <taxon>Anguinidae</taxon>
        <taxon>Anguininae</taxon>
        <taxon>Ditylenchus</taxon>
    </lineage>
</organism>
<accession>A0A915DA30</accession>
<dbReference type="WBParaSite" id="jg17734">
    <property type="protein sequence ID" value="jg17734"/>
    <property type="gene ID" value="jg17734"/>
</dbReference>